<dbReference type="InterPro" id="IPR012910">
    <property type="entry name" value="Plug_dom"/>
</dbReference>
<dbReference type="PROSITE" id="PS52016">
    <property type="entry name" value="TONB_DEPENDENT_REC_3"/>
    <property type="match status" value="1"/>
</dbReference>
<evidence type="ECO:0000256" key="6">
    <source>
        <dbReference type="ARBA" id="ARBA00023237"/>
    </source>
</evidence>
<evidence type="ECO:0000256" key="3">
    <source>
        <dbReference type="ARBA" id="ARBA00022452"/>
    </source>
</evidence>
<dbReference type="SMART" id="SM00965">
    <property type="entry name" value="STN"/>
    <property type="match status" value="1"/>
</dbReference>
<dbReference type="Gene3D" id="2.170.130.10">
    <property type="entry name" value="TonB-dependent receptor, plug domain"/>
    <property type="match status" value="1"/>
</dbReference>
<dbReference type="InterPro" id="IPR023996">
    <property type="entry name" value="TonB-dep_OMP_SusC/RagA"/>
</dbReference>
<evidence type="ECO:0000256" key="2">
    <source>
        <dbReference type="ARBA" id="ARBA00022448"/>
    </source>
</evidence>
<keyword evidence="5 7" id="KW-0472">Membrane</keyword>
<dbReference type="InterPro" id="IPR011662">
    <property type="entry name" value="Secretin/TonB_short_N"/>
</dbReference>
<accession>A0A1H5S8Y5</accession>
<dbReference type="SUPFAM" id="SSF56935">
    <property type="entry name" value="Porins"/>
    <property type="match status" value="1"/>
</dbReference>
<gene>
    <name evidence="11" type="ORF">SAMN05216354_0547</name>
</gene>
<keyword evidence="3 7" id="KW-1134">Transmembrane beta strand</keyword>
<evidence type="ECO:0000256" key="5">
    <source>
        <dbReference type="ARBA" id="ARBA00023136"/>
    </source>
</evidence>
<dbReference type="Pfam" id="PF07660">
    <property type="entry name" value="STN"/>
    <property type="match status" value="1"/>
</dbReference>
<evidence type="ECO:0000256" key="8">
    <source>
        <dbReference type="SAM" id="MobiDB-lite"/>
    </source>
</evidence>
<keyword evidence="4 7" id="KW-0812">Transmembrane</keyword>
<keyword evidence="9" id="KW-0732">Signal</keyword>
<dbReference type="InterPro" id="IPR008969">
    <property type="entry name" value="CarboxyPept-like_regulatory"/>
</dbReference>
<dbReference type="Pfam" id="PF13715">
    <property type="entry name" value="CarbopepD_reg_2"/>
    <property type="match status" value="1"/>
</dbReference>
<organism evidence="11 12">
    <name type="scientific">Xylanibacter ruminicola</name>
    <name type="common">Prevotella ruminicola</name>
    <dbReference type="NCBI Taxonomy" id="839"/>
    <lineage>
        <taxon>Bacteria</taxon>
        <taxon>Pseudomonadati</taxon>
        <taxon>Bacteroidota</taxon>
        <taxon>Bacteroidia</taxon>
        <taxon>Bacteroidales</taxon>
        <taxon>Prevotellaceae</taxon>
        <taxon>Xylanibacter</taxon>
    </lineage>
</organism>
<dbReference type="Proteomes" id="UP000236735">
    <property type="component" value="Unassembled WGS sequence"/>
</dbReference>
<feature type="compositionally biased region" description="Polar residues" evidence="8">
    <location>
        <begin position="294"/>
        <end position="305"/>
    </location>
</feature>
<dbReference type="SUPFAM" id="SSF49464">
    <property type="entry name" value="Carboxypeptidase regulatory domain-like"/>
    <property type="match status" value="1"/>
</dbReference>
<evidence type="ECO:0000256" key="4">
    <source>
        <dbReference type="ARBA" id="ARBA00022692"/>
    </source>
</evidence>
<proteinExistence type="inferred from homology"/>
<evidence type="ECO:0000256" key="9">
    <source>
        <dbReference type="SAM" id="SignalP"/>
    </source>
</evidence>
<keyword evidence="6 7" id="KW-0998">Cell outer membrane</keyword>
<dbReference type="EMBL" id="FNUV01000001">
    <property type="protein sequence ID" value="SEF46458.1"/>
    <property type="molecule type" value="Genomic_DNA"/>
</dbReference>
<dbReference type="Pfam" id="PF07715">
    <property type="entry name" value="Plug"/>
    <property type="match status" value="1"/>
</dbReference>
<keyword evidence="2 7" id="KW-0813">Transport</keyword>
<dbReference type="Gene3D" id="2.60.40.1120">
    <property type="entry name" value="Carboxypeptidase-like, regulatory domain"/>
    <property type="match status" value="1"/>
</dbReference>
<evidence type="ECO:0000313" key="12">
    <source>
        <dbReference type="Proteomes" id="UP000236735"/>
    </source>
</evidence>
<dbReference type="InterPro" id="IPR023997">
    <property type="entry name" value="TonB-dep_OMP_SusC/RagA_CS"/>
</dbReference>
<comment type="similarity">
    <text evidence="7">Belongs to the TonB-dependent receptor family.</text>
</comment>
<name>A0A1H5S8Y5_XYLRU</name>
<comment type="subcellular location">
    <subcellularLocation>
        <location evidence="1 7">Cell outer membrane</location>
        <topology evidence="1 7">Multi-pass membrane protein</topology>
    </subcellularLocation>
</comment>
<dbReference type="FunFam" id="2.60.40.1120:FF:000003">
    <property type="entry name" value="Outer membrane protein Omp121"/>
    <property type="match status" value="1"/>
</dbReference>
<reference evidence="11 12" key="1">
    <citation type="submission" date="2016-10" db="EMBL/GenBank/DDBJ databases">
        <authorList>
            <person name="de Groot N.N."/>
        </authorList>
    </citation>
    <scope>NUCLEOTIDE SEQUENCE [LARGE SCALE GENOMIC DNA]</scope>
    <source>
        <strain evidence="11 12">AR32</strain>
    </source>
</reference>
<feature type="domain" description="Secretin/TonB short N-terminal" evidence="10">
    <location>
        <begin position="50"/>
        <end position="101"/>
    </location>
</feature>
<dbReference type="NCBIfam" id="TIGR04057">
    <property type="entry name" value="SusC_RagA_signa"/>
    <property type="match status" value="1"/>
</dbReference>
<feature type="region of interest" description="Disordered" evidence="8">
    <location>
        <begin position="280"/>
        <end position="305"/>
    </location>
</feature>
<dbReference type="Gene3D" id="2.40.170.20">
    <property type="entry name" value="TonB-dependent receptor, beta-barrel domain"/>
    <property type="match status" value="1"/>
</dbReference>
<dbReference type="InterPro" id="IPR036942">
    <property type="entry name" value="Beta-barrel_TonB_sf"/>
</dbReference>
<dbReference type="NCBIfam" id="TIGR04056">
    <property type="entry name" value="OMP_RagA_SusC"/>
    <property type="match status" value="1"/>
</dbReference>
<protein>
    <submittedName>
        <fullName evidence="11">TonB-linked outer membrane protein, SusC/RagA family</fullName>
    </submittedName>
</protein>
<dbReference type="GO" id="GO:0009279">
    <property type="term" value="C:cell outer membrane"/>
    <property type="evidence" value="ECO:0007669"/>
    <property type="project" value="UniProtKB-SubCell"/>
</dbReference>
<evidence type="ECO:0000256" key="7">
    <source>
        <dbReference type="PROSITE-ProRule" id="PRU01360"/>
    </source>
</evidence>
<feature type="chain" id="PRO_5009283771" evidence="9">
    <location>
        <begin position="26"/>
        <end position="1121"/>
    </location>
</feature>
<dbReference type="RefSeq" id="WP_103915078.1">
    <property type="nucleotide sequence ID" value="NZ_FNUV01000001.1"/>
</dbReference>
<evidence type="ECO:0000313" key="11">
    <source>
        <dbReference type="EMBL" id="SEF46458.1"/>
    </source>
</evidence>
<dbReference type="InterPro" id="IPR039426">
    <property type="entry name" value="TonB-dep_rcpt-like"/>
</dbReference>
<dbReference type="AlphaFoldDB" id="A0A1H5S8Y5"/>
<dbReference type="InterPro" id="IPR037066">
    <property type="entry name" value="Plug_dom_sf"/>
</dbReference>
<feature type="signal peptide" evidence="9">
    <location>
        <begin position="1"/>
        <end position="25"/>
    </location>
</feature>
<sequence>MKKRVKCVLRIAAIMWLAGSLSLQAQNVSFNNELLTLKKAFEKIESVSNYKIAYNASKLNVNKKVLINQKNKPVPQIIEELLKDTDYTFDMKGNQIIIVPKNQKKSEKSTSKQKITGFVLDENGESVIGASVSEKGTTNGTVTDVNGHYELTVPKGSTIQISYIGYISQNVKVGSNSQINIKLVEDSHSLDEVVVVGYGQMKKSDLTGAVTSVAVDRDKAVFNSGIDHLLQGNAPGVYVNGGDSQLGGVINVRIRGTSTLNGNKEPLYVIDGIIMNDATEDVGNPNSGGGTGSDPVQTTQSGLTGINPQDIQSIEVLKDASATAIYGSRASNGVVLITTKEGKSGKAKINLSAGLSFDQASKHINVLNAEEYIAYRNEKDSENEESFYSADFHPVTRDWQKELFHTSITQSYRLSVNGGNDKANYYVAGGYLDNKGIIRNTGLTQADLRVNYKYKLNQNMSLKGTFSMTRRVNDMTAGTDGQGAQRTSLTRHAILAKPFAELDPEDNNDNDNDLQLTPTNWLTDYKDHSEENRTMASIAFDYKLIKGLTFHLMGSYDTRDKSRSRWYSTGVYTGMKVNGQLGYSELRSLKKALEALFYYDYTLNRVHHLSGTAGVTYERRDANRYGMLGEDFSIMSLGIDGIAYANKTYTNSHSLTNETTASSLLRMNYNYMDRYLVTLTGRVDGSSKFQKGNRYSFFPSVALAWRVNQENFLKDSKWLSNLKLRLGWGMTGNQSISAYATQNTYGNVEYATGGGQNTVGLHPSKIANPDLKWEATTQYNAGIDFGILKNRLTLSVDVYHKETNDILQSMNTAVSTGYSSIYVNCGSIQNNGVEVALNAVPVSTKDFTWTIGANISHNKNRITDLGLPVTKYGTHYYEAYYGTNLSYYASAAFPVNIFIKGKPIGLFWGYKTNGILQSDEAANGLVYNGNELKAGDIAYIDTNEDGIINTEDRVILGDPNPDFTFGFNTSISYKAFTLSAQFHGSVGNEVVNANKLDNTNTYYDYNILSEAYHNAWRPEKPSTTYPRIGVPLSELTDRLIEDGSFLRMGSLSLSYDVPLKRSKLIKALQVTLTGRNLFTITNYSGYNPDINSFSNDPKRIGIDYGSAPINRSYSCTLNVTF</sequence>
<evidence type="ECO:0000259" key="10">
    <source>
        <dbReference type="SMART" id="SM00965"/>
    </source>
</evidence>
<evidence type="ECO:0000256" key="1">
    <source>
        <dbReference type="ARBA" id="ARBA00004571"/>
    </source>
</evidence>